<dbReference type="GO" id="GO:0003677">
    <property type="term" value="F:DNA binding"/>
    <property type="evidence" value="ECO:0007669"/>
    <property type="project" value="InterPro"/>
</dbReference>
<dbReference type="InterPro" id="IPR007627">
    <property type="entry name" value="RNA_pol_sigma70_r2"/>
</dbReference>
<evidence type="ECO:0000256" key="2">
    <source>
        <dbReference type="ARBA" id="ARBA00023015"/>
    </source>
</evidence>
<dbReference type="GO" id="GO:0016987">
    <property type="term" value="F:sigma factor activity"/>
    <property type="evidence" value="ECO:0007669"/>
    <property type="project" value="UniProtKB-KW"/>
</dbReference>
<accession>A0A844Z2P6</accession>
<dbReference type="GO" id="GO:0006352">
    <property type="term" value="P:DNA-templated transcription initiation"/>
    <property type="evidence" value="ECO:0007669"/>
    <property type="project" value="InterPro"/>
</dbReference>
<dbReference type="PANTHER" id="PTHR43133:SF46">
    <property type="entry name" value="RNA POLYMERASE SIGMA-70 FACTOR ECF SUBFAMILY"/>
    <property type="match status" value="1"/>
</dbReference>
<dbReference type="InterPro" id="IPR013325">
    <property type="entry name" value="RNA_pol_sigma_r2"/>
</dbReference>
<feature type="domain" description="RNA polymerase sigma factor 70 region 4 type 2" evidence="6">
    <location>
        <begin position="117"/>
        <end position="168"/>
    </location>
</feature>
<dbReference type="RefSeq" id="WP_160773188.1">
    <property type="nucleotide sequence ID" value="NZ_WTYV01000008.1"/>
</dbReference>
<evidence type="ECO:0000313" key="8">
    <source>
        <dbReference type="Proteomes" id="UP000466966"/>
    </source>
</evidence>
<organism evidence="7 8">
    <name type="scientific">Alteraurantiacibacter buctensis</name>
    <dbReference type="NCBI Taxonomy" id="1503981"/>
    <lineage>
        <taxon>Bacteria</taxon>
        <taxon>Pseudomonadati</taxon>
        <taxon>Pseudomonadota</taxon>
        <taxon>Alphaproteobacteria</taxon>
        <taxon>Sphingomonadales</taxon>
        <taxon>Erythrobacteraceae</taxon>
        <taxon>Alteraurantiacibacter</taxon>
    </lineage>
</organism>
<protein>
    <submittedName>
        <fullName evidence="7">Sigma-70 family RNA polymerase sigma factor</fullName>
    </submittedName>
</protein>
<gene>
    <name evidence="7" type="ORF">GRI99_16655</name>
</gene>
<dbReference type="Pfam" id="PF08281">
    <property type="entry name" value="Sigma70_r4_2"/>
    <property type="match status" value="1"/>
</dbReference>
<dbReference type="PANTHER" id="PTHR43133">
    <property type="entry name" value="RNA POLYMERASE ECF-TYPE SIGMA FACTO"/>
    <property type="match status" value="1"/>
</dbReference>
<comment type="caution">
    <text evidence="7">The sequence shown here is derived from an EMBL/GenBank/DDBJ whole genome shotgun (WGS) entry which is preliminary data.</text>
</comment>
<keyword evidence="4" id="KW-0804">Transcription</keyword>
<dbReference type="NCBIfam" id="TIGR02937">
    <property type="entry name" value="sigma70-ECF"/>
    <property type="match status" value="1"/>
</dbReference>
<dbReference type="Pfam" id="PF04542">
    <property type="entry name" value="Sigma70_r2"/>
    <property type="match status" value="1"/>
</dbReference>
<sequence length="181" mass="20867">MNFATAVTAERVQPVAITARERDDLIRSLRRFTRDADVAEDCFQSAFVRLEEYRRTQEVQSDVRFLARAARNIAIDEARKRRVRSDMAPDVRSMIEDTHGTQLPADEVLVVRERLNRAREVLDALPERTRTIFLMHRFTRTKYREIAEQFGVSVSAVEKHIAKAAQALARSVEHENEGTGR</sequence>
<feature type="domain" description="RNA polymerase sigma-70 region 2" evidence="5">
    <location>
        <begin position="20"/>
        <end position="82"/>
    </location>
</feature>
<dbReference type="InterPro" id="IPR039425">
    <property type="entry name" value="RNA_pol_sigma-70-like"/>
</dbReference>
<evidence type="ECO:0000259" key="6">
    <source>
        <dbReference type="Pfam" id="PF08281"/>
    </source>
</evidence>
<evidence type="ECO:0000256" key="1">
    <source>
        <dbReference type="ARBA" id="ARBA00010641"/>
    </source>
</evidence>
<reference evidence="7 8" key="1">
    <citation type="submission" date="2019-12" db="EMBL/GenBank/DDBJ databases">
        <title>Genomic-based taxomic classification of the family Erythrobacteraceae.</title>
        <authorList>
            <person name="Xu L."/>
        </authorList>
    </citation>
    <scope>NUCLEOTIDE SEQUENCE [LARGE SCALE GENOMIC DNA]</scope>
    <source>
        <strain evidence="7 8">M0322</strain>
    </source>
</reference>
<dbReference type="Proteomes" id="UP000466966">
    <property type="component" value="Unassembled WGS sequence"/>
</dbReference>
<dbReference type="Gene3D" id="1.10.1740.10">
    <property type="match status" value="1"/>
</dbReference>
<proteinExistence type="inferred from homology"/>
<comment type="similarity">
    <text evidence="1">Belongs to the sigma-70 factor family. ECF subfamily.</text>
</comment>
<dbReference type="OrthoDB" id="9794372at2"/>
<dbReference type="SUPFAM" id="SSF88659">
    <property type="entry name" value="Sigma3 and sigma4 domains of RNA polymerase sigma factors"/>
    <property type="match status" value="1"/>
</dbReference>
<dbReference type="Gene3D" id="1.10.10.10">
    <property type="entry name" value="Winged helix-like DNA-binding domain superfamily/Winged helix DNA-binding domain"/>
    <property type="match status" value="1"/>
</dbReference>
<evidence type="ECO:0000256" key="3">
    <source>
        <dbReference type="ARBA" id="ARBA00023082"/>
    </source>
</evidence>
<dbReference type="InterPro" id="IPR036388">
    <property type="entry name" value="WH-like_DNA-bd_sf"/>
</dbReference>
<keyword evidence="3" id="KW-0731">Sigma factor</keyword>
<keyword evidence="2" id="KW-0805">Transcription regulation</keyword>
<dbReference type="AlphaFoldDB" id="A0A844Z2P6"/>
<keyword evidence="8" id="KW-1185">Reference proteome</keyword>
<name>A0A844Z2P6_9SPHN</name>
<dbReference type="EMBL" id="WTYV01000008">
    <property type="protein sequence ID" value="MXO73261.1"/>
    <property type="molecule type" value="Genomic_DNA"/>
</dbReference>
<evidence type="ECO:0000259" key="5">
    <source>
        <dbReference type="Pfam" id="PF04542"/>
    </source>
</evidence>
<dbReference type="InterPro" id="IPR014284">
    <property type="entry name" value="RNA_pol_sigma-70_dom"/>
</dbReference>
<dbReference type="InterPro" id="IPR013249">
    <property type="entry name" value="RNA_pol_sigma70_r4_t2"/>
</dbReference>
<evidence type="ECO:0000256" key="4">
    <source>
        <dbReference type="ARBA" id="ARBA00023163"/>
    </source>
</evidence>
<evidence type="ECO:0000313" key="7">
    <source>
        <dbReference type="EMBL" id="MXO73261.1"/>
    </source>
</evidence>
<dbReference type="SUPFAM" id="SSF88946">
    <property type="entry name" value="Sigma2 domain of RNA polymerase sigma factors"/>
    <property type="match status" value="1"/>
</dbReference>
<dbReference type="InterPro" id="IPR013324">
    <property type="entry name" value="RNA_pol_sigma_r3/r4-like"/>
</dbReference>